<dbReference type="PANTHER" id="PTHR21179:SF0">
    <property type="entry name" value="SERINE PROTEASE INHIBITOR KAZAL-TYPE 4"/>
    <property type="match status" value="1"/>
</dbReference>
<reference evidence="7" key="1">
    <citation type="submission" date="2017-01" db="EMBL/GenBank/DDBJ databases">
        <title>Comparative genomics of anhydrobiosis in the tardigrade Hypsibius dujardini.</title>
        <authorList>
            <person name="Yoshida Y."/>
            <person name="Koutsovoulos G."/>
            <person name="Laetsch D."/>
            <person name="Stevens L."/>
            <person name="Kumar S."/>
            <person name="Horikawa D."/>
            <person name="Ishino K."/>
            <person name="Komine S."/>
            <person name="Tomita M."/>
            <person name="Blaxter M."/>
            <person name="Arakawa K."/>
        </authorList>
    </citation>
    <scope>NUCLEOTIDE SEQUENCE [LARGE SCALE GENOMIC DNA]</scope>
    <source>
        <strain evidence="7">Z151</strain>
    </source>
</reference>
<dbReference type="InterPro" id="IPR039932">
    <property type="entry name" value="Spink4-like"/>
</dbReference>
<evidence type="ECO:0000313" key="6">
    <source>
        <dbReference type="EMBL" id="OWA52816.1"/>
    </source>
</evidence>
<keyword evidence="3" id="KW-1015">Disulfide bond</keyword>
<dbReference type="PANTHER" id="PTHR21179">
    <property type="entry name" value="SERINE-TYPE ENDOPEPTIDASE INHIBITOR"/>
    <property type="match status" value="1"/>
</dbReference>
<dbReference type="GO" id="GO:0004867">
    <property type="term" value="F:serine-type endopeptidase inhibitor activity"/>
    <property type="evidence" value="ECO:0007669"/>
    <property type="project" value="InterPro"/>
</dbReference>
<name>A0A9X6NHR2_HYPEX</name>
<feature type="domain" description="Kazal-like" evidence="5">
    <location>
        <begin position="151"/>
        <end position="197"/>
    </location>
</feature>
<dbReference type="Proteomes" id="UP000192578">
    <property type="component" value="Unassembled WGS sequence"/>
</dbReference>
<dbReference type="SUPFAM" id="SSF100895">
    <property type="entry name" value="Kazal-type serine protease inhibitors"/>
    <property type="match status" value="2"/>
</dbReference>
<dbReference type="Pfam" id="PF00050">
    <property type="entry name" value="Kazal_1"/>
    <property type="match status" value="1"/>
</dbReference>
<evidence type="ECO:0000256" key="4">
    <source>
        <dbReference type="SAM" id="SignalP"/>
    </source>
</evidence>
<dbReference type="AlphaFoldDB" id="A0A9X6NHR2"/>
<gene>
    <name evidence="6" type="ORF">BV898_17259</name>
</gene>
<evidence type="ECO:0000256" key="2">
    <source>
        <dbReference type="ARBA" id="ARBA00022525"/>
    </source>
</evidence>
<dbReference type="GO" id="GO:0005576">
    <property type="term" value="C:extracellular region"/>
    <property type="evidence" value="ECO:0007669"/>
    <property type="project" value="UniProtKB-SubCell"/>
</dbReference>
<feature type="chain" id="PRO_5040989916" description="Kazal-like domain-containing protein" evidence="4">
    <location>
        <begin position="32"/>
        <end position="228"/>
    </location>
</feature>
<keyword evidence="7" id="KW-1185">Reference proteome</keyword>
<proteinExistence type="predicted"/>
<sequence>MSLLFPNRLSSTCHFAWIVLFLFSPLGSDSAAVPENRQEPVGESCECPSDSSMPVCGTNGKTYDSFCKLRCASRFIPALGGKCRGSCPCPAASPMTKMMCDLSDGLCPANIPKGQICGTDNITHADSCKFICAQQFTEDLGVQCGGACPCAKAGTECSRCTEEYTPICGTNGITYGNQCMFACARLTIKELFPSCRQECPCSVEVSSSPQERDIAFGSHLKQAFLVIV</sequence>
<keyword evidence="4" id="KW-0732">Signal</keyword>
<evidence type="ECO:0000256" key="3">
    <source>
        <dbReference type="ARBA" id="ARBA00023157"/>
    </source>
</evidence>
<dbReference type="PROSITE" id="PS51465">
    <property type="entry name" value="KAZAL_2"/>
    <property type="match status" value="2"/>
</dbReference>
<dbReference type="Gene3D" id="3.30.60.30">
    <property type="match status" value="2"/>
</dbReference>
<dbReference type="InterPro" id="IPR036058">
    <property type="entry name" value="Kazal_dom_sf"/>
</dbReference>
<keyword evidence="2" id="KW-0964">Secreted</keyword>
<feature type="signal peptide" evidence="4">
    <location>
        <begin position="1"/>
        <end position="31"/>
    </location>
</feature>
<dbReference type="PROSITE" id="PS00282">
    <property type="entry name" value="KAZAL_1"/>
    <property type="match status" value="1"/>
</dbReference>
<dbReference type="InterPro" id="IPR002350">
    <property type="entry name" value="Kazal_dom"/>
</dbReference>
<dbReference type="EMBL" id="MTYJ01000287">
    <property type="protein sequence ID" value="OWA52816.1"/>
    <property type="molecule type" value="Genomic_DNA"/>
</dbReference>
<dbReference type="CDD" id="cd00104">
    <property type="entry name" value="KAZAL_FS"/>
    <property type="match status" value="2"/>
</dbReference>
<dbReference type="OrthoDB" id="126772at2759"/>
<dbReference type="SMART" id="SM00280">
    <property type="entry name" value="KAZAL"/>
    <property type="match status" value="3"/>
</dbReference>
<evidence type="ECO:0000259" key="5">
    <source>
        <dbReference type="PROSITE" id="PS51465"/>
    </source>
</evidence>
<protein>
    <recommendedName>
        <fullName evidence="5">Kazal-like domain-containing protein</fullName>
    </recommendedName>
</protein>
<feature type="domain" description="Kazal-like" evidence="5">
    <location>
        <begin position="39"/>
        <end position="88"/>
    </location>
</feature>
<evidence type="ECO:0000313" key="7">
    <source>
        <dbReference type="Proteomes" id="UP000192578"/>
    </source>
</evidence>
<accession>A0A9X6NHR2</accession>
<organism evidence="6 7">
    <name type="scientific">Hypsibius exemplaris</name>
    <name type="common">Freshwater tardigrade</name>
    <dbReference type="NCBI Taxonomy" id="2072580"/>
    <lineage>
        <taxon>Eukaryota</taxon>
        <taxon>Metazoa</taxon>
        <taxon>Ecdysozoa</taxon>
        <taxon>Tardigrada</taxon>
        <taxon>Eutardigrada</taxon>
        <taxon>Parachela</taxon>
        <taxon>Hypsibioidea</taxon>
        <taxon>Hypsibiidae</taxon>
        <taxon>Hypsibius</taxon>
    </lineage>
</organism>
<dbReference type="Pfam" id="PF07648">
    <property type="entry name" value="Kazal_2"/>
    <property type="match status" value="2"/>
</dbReference>
<comment type="caution">
    <text evidence="6">The sequence shown here is derived from an EMBL/GenBank/DDBJ whole genome shotgun (WGS) entry which is preliminary data.</text>
</comment>
<comment type="subcellular location">
    <subcellularLocation>
        <location evidence="1">Secreted</location>
    </subcellularLocation>
</comment>
<evidence type="ECO:0000256" key="1">
    <source>
        <dbReference type="ARBA" id="ARBA00004613"/>
    </source>
</evidence>